<gene>
    <name evidence="1" type="ORF">BD833_105141</name>
</gene>
<proteinExistence type="predicted"/>
<dbReference type="Proteomes" id="UP000322499">
    <property type="component" value="Unassembled WGS sequence"/>
</dbReference>
<dbReference type="EMBL" id="VNHW01000005">
    <property type="protein sequence ID" value="TYP87966.1"/>
    <property type="molecule type" value="Genomic_DNA"/>
</dbReference>
<evidence type="ECO:0000313" key="2">
    <source>
        <dbReference type="Proteomes" id="UP000322499"/>
    </source>
</evidence>
<accession>A0A5S5CYM7</accession>
<dbReference type="RefSeq" id="WP_166532899.1">
    <property type="nucleotide sequence ID" value="NZ_VNHW01000005.1"/>
</dbReference>
<keyword evidence="2" id="KW-1185">Reference proteome</keyword>
<reference evidence="1 2" key="1">
    <citation type="submission" date="2019-07" db="EMBL/GenBank/DDBJ databases">
        <title>Genomic Encyclopedia of Archaeal and Bacterial Type Strains, Phase II (KMG-II): from individual species to whole genera.</title>
        <authorList>
            <person name="Goeker M."/>
        </authorList>
    </citation>
    <scope>NUCLEOTIDE SEQUENCE [LARGE SCALE GENOMIC DNA]</scope>
    <source>
        <strain evidence="1 2">DSM 46842</strain>
    </source>
</reference>
<evidence type="ECO:0000313" key="1">
    <source>
        <dbReference type="EMBL" id="TYP87966.1"/>
    </source>
</evidence>
<dbReference type="AlphaFoldDB" id="A0A5S5CYM7"/>
<sequence>MRGLARREFCLVLLRRMADVRPDLTAAALPRLGATRAEAHAAHTRWQALQHSPRAPRGLALRSAVLGPPEELEDRRFGDLDVQVRRWPLPLWPHLWWEVLSGPGGTVLNEHLVRAPGSPVPAASAGRLLVWEHVLDDVVGLPGARGVDPGVVTRWAVHLPGDVRALFVWGLLQQVQRP</sequence>
<name>A0A5S5CYM7_9ACTN</name>
<organism evidence="1 2">
    <name type="scientific">Blastococcus xanthinilyticus</name>
    <dbReference type="NCBI Taxonomy" id="1564164"/>
    <lineage>
        <taxon>Bacteria</taxon>
        <taxon>Bacillati</taxon>
        <taxon>Actinomycetota</taxon>
        <taxon>Actinomycetes</taxon>
        <taxon>Geodermatophilales</taxon>
        <taxon>Geodermatophilaceae</taxon>
        <taxon>Blastococcus</taxon>
    </lineage>
</organism>
<comment type="caution">
    <text evidence="1">The sequence shown here is derived from an EMBL/GenBank/DDBJ whole genome shotgun (WGS) entry which is preliminary data.</text>
</comment>
<protein>
    <submittedName>
        <fullName evidence="1">Uncharacterized protein</fullName>
    </submittedName>
</protein>